<evidence type="ECO:0000256" key="1">
    <source>
        <dbReference type="SAM" id="MobiDB-lite"/>
    </source>
</evidence>
<dbReference type="OrthoDB" id="5227693at2759"/>
<organism evidence="3 4">
    <name type="scientific">Colletotrichum orbiculare (strain 104-T / ATCC 96160 / CBS 514.97 / LARS 414 / MAFF 240422)</name>
    <name type="common">Cucumber anthracnose fungus</name>
    <name type="synonym">Colletotrichum lagenarium</name>
    <dbReference type="NCBI Taxonomy" id="1213857"/>
    <lineage>
        <taxon>Eukaryota</taxon>
        <taxon>Fungi</taxon>
        <taxon>Dikarya</taxon>
        <taxon>Ascomycota</taxon>
        <taxon>Pezizomycotina</taxon>
        <taxon>Sordariomycetes</taxon>
        <taxon>Hypocreomycetidae</taxon>
        <taxon>Glomerellales</taxon>
        <taxon>Glomerellaceae</taxon>
        <taxon>Colletotrichum</taxon>
        <taxon>Colletotrichum orbiculare species complex</taxon>
    </lineage>
</organism>
<keyword evidence="2" id="KW-0472">Membrane</keyword>
<keyword evidence="2" id="KW-0812">Transmembrane</keyword>
<dbReference type="eggNOG" id="ENOG502SXX6">
    <property type="taxonomic scope" value="Eukaryota"/>
</dbReference>
<dbReference type="EMBL" id="AMCV02000034">
    <property type="protein sequence ID" value="TDZ16581.1"/>
    <property type="molecule type" value="Genomic_DNA"/>
</dbReference>
<dbReference type="AlphaFoldDB" id="N4VF70"/>
<dbReference type="STRING" id="1213857.N4VF70"/>
<feature type="compositionally biased region" description="Acidic residues" evidence="1">
    <location>
        <begin position="648"/>
        <end position="658"/>
    </location>
</feature>
<sequence length="731" mass="83173">MTTEMMSMTPEQFNKTLDYINERINDDDKELFVAIVALVISVVALLASLLQVAQQYYASAFGFSNCGEKSIGKWAKSTRRQLKPSEFRFEVHFETPVIFLCPPKNTRGPVKDQPIFHIDGSPDSLKNTGVELRTPEQAKKNEGAKSEREIKEAVKQRVHTADNELASWVTLLTSLQQMEQDSRAWQRKKYEEKVKLQEPPRDNGRIEQEDVDPILKEILKEVTGSYTLTVAVQKKLRSWDTMPANVKKPYATTTWCHIVEMLALLGVNWVEFNRTNEKYRGEGNGFTVTGEKASDLGIMFTFQVHGGNRFESNRVIPVDEVKELCFGFVPTIYRSKSDERRLNVPNDETRDLSTMNFASKHEIAETLVLIGCNTNTVNYFSEKSTARVTHVFPMAFEIMGMLARTLHIEKSAFRRLPNPTLYRWDTRNFSLPRLFLAYEFQLRKLHVGKSPSNVIKVIARHIEELREPIEQLVPMAESSNSLSLTVTDALHKALDTMDEVLTFKKNQRPGIKKTYTTTSSLNARVFSSKLGQLEPGESVLETRRRELVQAVLRSHIQEVLSGFNTKAEEVVVDVEGANTLASSPSKFAAIDAETPEKKQDKLMEAYFKVVLRKIQKMVLKRQPNAPSGFALRSARRTGLSTRTAMTVDDSDADSDDEMGAPKELKDLDPIDDDGETIDVLDMNLEVTSEDIWCTLVFRMICWLMLHDFHKRDFQQASKSELFGSRLPVYIA</sequence>
<keyword evidence="4" id="KW-1185">Reference proteome</keyword>
<protein>
    <submittedName>
        <fullName evidence="3">Uncharacterized protein</fullName>
    </submittedName>
</protein>
<accession>N4VF70</accession>
<evidence type="ECO:0000313" key="3">
    <source>
        <dbReference type="EMBL" id="TDZ16581.1"/>
    </source>
</evidence>
<keyword evidence="2" id="KW-1133">Transmembrane helix</keyword>
<feature type="region of interest" description="Disordered" evidence="1">
    <location>
        <begin position="646"/>
        <end position="667"/>
    </location>
</feature>
<evidence type="ECO:0000256" key="2">
    <source>
        <dbReference type="SAM" id="Phobius"/>
    </source>
</evidence>
<reference evidence="4" key="2">
    <citation type="journal article" date="2019" name="Mol. Plant Microbe Interact.">
        <title>Genome sequence resources for four phytopathogenic fungi from the Colletotrichum orbiculare species complex.</title>
        <authorList>
            <person name="Gan P."/>
            <person name="Tsushima A."/>
            <person name="Narusaka M."/>
            <person name="Narusaka Y."/>
            <person name="Takano Y."/>
            <person name="Kubo Y."/>
            <person name="Shirasu K."/>
        </authorList>
    </citation>
    <scope>GENOME REANNOTATION</scope>
    <source>
        <strain evidence="4">104-T / ATCC 96160 / CBS 514.97 / LARS 414 / MAFF 240422</strain>
    </source>
</reference>
<evidence type="ECO:0000313" key="4">
    <source>
        <dbReference type="Proteomes" id="UP000014480"/>
    </source>
</evidence>
<name>N4VF70_COLOR</name>
<reference evidence="4" key="1">
    <citation type="journal article" date="2013" name="New Phytol.">
        <title>Comparative genomic and transcriptomic analyses reveal the hemibiotrophic stage shift of Colletotrichum fungi.</title>
        <authorList>
            <person name="Gan P."/>
            <person name="Ikeda K."/>
            <person name="Irieda H."/>
            <person name="Narusaka M."/>
            <person name="O'Connell R.J."/>
            <person name="Narusaka Y."/>
            <person name="Takano Y."/>
            <person name="Kubo Y."/>
            <person name="Shirasu K."/>
        </authorList>
    </citation>
    <scope>NUCLEOTIDE SEQUENCE [LARGE SCALE GENOMIC DNA]</scope>
    <source>
        <strain evidence="4">104-T / ATCC 96160 / CBS 514.97 / LARS 414 / MAFF 240422</strain>
    </source>
</reference>
<dbReference type="HOGENOM" id="CLU_009106_1_0_1"/>
<gene>
    <name evidence="3" type="ORF">Cob_v010460</name>
</gene>
<proteinExistence type="predicted"/>
<comment type="caution">
    <text evidence="3">The sequence shown here is derived from an EMBL/GenBank/DDBJ whole genome shotgun (WGS) entry which is preliminary data.</text>
</comment>
<dbReference type="Proteomes" id="UP000014480">
    <property type="component" value="Unassembled WGS sequence"/>
</dbReference>
<feature type="transmembrane region" description="Helical" evidence="2">
    <location>
        <begin position="31"/>
        <end position="50"/>
    </location>
</feature>